<gene>
    <name evidence="1" type="ORF">BCF55_1712</name>
</gene>
<protein>
    <submittedName>
        <fullName evidence="1">Uncharacterized protein</fullName>
    </submittedName>
</protein>
<evidence type="ECO:0000313" key="1">
    <source>
        <dbReference type="EMBL" id="RLJ71410.1"/>
    </source>
</evidence>
<sequence>MDKVFYEIGKHFLSVGLAVIVFIPPKNGGGWVLHMVVSYTRAILIFMGGRKDGS</sequence>
<proteinExistence type="predicted"/>
<dbReference type="AlphaFoldDB" id="A0A497XTB8"/>
<keyword evidence="2" id="KW-1185">Reference proteome</keyword>
<comment type="caution">
    <text evidence="1">The sequence shown here is derived from an EMBL/GenBank/DDBJ whole genome shotgun (WGS) entry which is preliminary data.</text>
</comment>
<accession>A0A497XTB8</accession>
<name>A0A497XTB8_9AQUI</name>
<dbReference type="EMBL" id="RCCJ01000001">
    <property type="protein sequence ID" value="RLJ71410.1"/>
    <property type="molecule type" value="Genomic_DNA"/>
</dbReference>
<reference evidence="1 2" key="1">
    <citation type="submission" date="2018-10" db="EMBL/GenBank/DDBJ databases">
        <title>Genomic Encyclopedia of Archaeal and Bacterial Type Strains, Phase II (KMG-II): from individual species to whole genera.</title>
        <authorList>
            <person name="Goeker M."/>
        </authorList>
    </citation>
    <scope>NUCLEOTIDE SEQUENCE [LARGE SCALE GENOMIC DNA]</scope>
    <source>
        <strain evidence="1 2">DSM 16510</strain>
    </source>
</reference>
<dbReference type="Proteomes" id="UP000267841">
    <property type="component" value="Unassembled WGS sequence"/>
</dbReference>
<organism evidence="1 2">
    <name type="scientific">Hydrogenivirga caldilitoris</name>
    <dbReference type="NCBI Taxonomy" id="246264"/>
    <lineage>
        <taxon>Bacteria</taxon>
        <taxon>Pseudomonadati</taxon>
        <taxon>Aquificota</taxon>
        <taxon>Aquificia</taxon>
        <taxon>Aquificales</taxon>
        <taxon>Aquificaceae</taxon>
        <taxon>Hydrogenivirga</taxon>
    </lineage>
</organism>
<evidence type="ECO:0000313" key="2">
    <source>
        <dbReference type="Proteomes" id="UP000267841"/>
    </source>
</evidence>
<dbReference type="RefSeq" id="WP_170144778.1">
    <property type="nucleotide sequence ID" value="NZ_RCCJ01000001.1"/>
</dbReference>